<keyword evidence="5" id="KW-0472">Membrane</keyword>
<comment type="subcellular location">
    <subcellularLocation>
        <location evidence="5">Golgi apparatus</location>
        <location evidence="5">Golgi stack membrane</location>
        <topology evidence="5">Single-pass type II membrane protein</topology>
    </subcellularLocation>
</comment>
<accession>A0A087TIT7</accession>
<dbReference type="PANTHER" id="PTHR11929">
    <property type="entry name" value="ALPHA- 1,3 -FUCOSYLTRANSFERASE"/>
    <property type="match status" value="1"/>
</dbReference>
<comment type="similarity">
    <text evidence="2 5">Belongs to the glycosyltransferase 10 family.</text>
</comment>
<keyword evidence="8" id="KW-1185">Reference proteome</keyword>
<keyword evidence="4 5" id="KW-0808">Transferase</keyword>
<feature type="domain" description="Fucosyltransferase C-terminal" evidence="6">
    <location>
        <begin position="4"/>
        <end position="85"/>
    </location>
</feature>
<proteinExistence type="inferred from homology"/>
<evidence type="ECO:0000256" key="5">
    <source>
        <dbReference type="RuleBase" id="RU003832"/>
    </source>
</evidence>
<evidence type="ECO:0000259" key="6">
    <source>
        <dbReference type="Pfam" id="PF00852"/>
    </source>
</evidence>
<keyword evidence="5" id="KW-0333">Golgi apparatus</keyword>
<feature type="non-terminal residue" evidence="7">
    <location>
        <position position="163"/>
    </location>
</feature>
<dbReference type="SUPFAM" id="SSF53756">
    <property type="entry name" value="UDP-Glycosyltransferase/glycogen phosphorylase"/>
    <property type="match status" value="1"/>
</dbReference>
<keyword evidence="3 5" id="KW-0328">Glycosyltransferase</keyword>
<dbReference type="InterPro" id="IPR001503">
    <property type="entry name" value="Glyco_trans_10"/>
</dbReference>
<evidence type="ECO:0000256" key="4">
    <source>
        <dbReference type="ARBA" id="ARBA00022679"/>
    </source>
</evidence>
<dbReference type="Pfam" id="PF00852">
    <property type="entry name" value="Glyco_transf_10"/>
    <property type="match status" value="1"/>
</dbReference>
<dbReference type="GO" id="GO:0032580">
    <property type="term" value="C:Golgi cisterna membrane"/>
    <property type="evidence" value="ECO:0007669"/>
    <property type="project" value="UniProtKB-SubCell"/>
</dbReference>
<gene>
    <name evidence="7" type="ORF">X975_12584</name>
</gene>
<reference evidence="7 8" key="1">
    <citation type="submission" date="2013-11" db="EMBL/GenBank/DDBJ databases">
        <title>Genome sequencing of Stegodyphus mimosarum.</title>
        <authorList>
            <person name="Bechsgaard J."/>
        </authorList>
    </citation>
    <scope>NUCLEOTIDE SEQUENCE [LARGE SCALE GENOMIC DNA]</scope>
</reference>
<evidence type="ECO:0000256" key="3">
    <source>
        <dbReference type="ARBA" id="ARBA00022676"/>
    </source>
</evidence>
<comment type="pathway">
    <text evidence="1">Protein modification; protein glycosylation.</text>
</comment>
<organism evidence="7 8">
    <name type="scientific">Stegodyphus mimosarum</name>
    <name type="common">African social velvet spider</name>
    <dbReference type="NCBI Taxonomy" id="407821"/>
    <lineage>
        <taxon>Eukaryota</taxon>
        <taxon>Metazoa</taxon>
        <taxon>Ecdysozoa</taxon>
        <taxon>Arthropoda</taxon>
        <taxon>Chelicerata</taxon>
        <taxon>Arachnida</taxon>
        <taxon>Araneae</taxon>
        <taxon>Araneomorphae</taxon>
        <taxon>Entelegynae</taxon>
        <taxon>Eresoidea</taxon>
        <taxon>Eresidae</taxon>
        <taxon>Stegodyphus</taxon>
    </lineage>
</organism>
<dbReference type="EMBL" id="KK115399">
    <property type="protein sequence ID" value="KFM65026.1"/>
    <property type="molecule type" value="Genomic_DNA"/>
</dbReference>
<protein>
    <recommendedName>
        <fullName evidence="5">Fucosyltransferase</fullName>
        <ecNumber evidence="5">2.4.1.-</ecNumber>
    </recommendedName>
</protein>
<dbReference type="Gene3D" id="3.40.50.11660">
    <property type="entry name" value="Glycosyl transferase family 10, C-terminal domain"/>
    <property type="match status" value="1"/>
</dbReference>
<dbReference type="GO" id="GO:0046920">
    <property type="term" value="F:alpha-(1-&gt;3)-fucosyltransferase activity"/>
    <property type="evidence" value="ECO:0007669"/>
    <property type="project" value="TreeGrafter"/>
</dbReference>
<dbReference type="OrthoDB" id="9993460at2759"/>
<dbReference type="Proteomes" id="UP000054359">
    <property type="component" value="Unassembled WGS sequence"/>
</dbReference>
<sequence length="163" mass="19375">MPSNKSVIIIDDFGSPKELADFISYLDKNDDLYNEYLQFKETGVTNEFLKQTLLKRNWGVNDVYKIDFIRGFECYVCDKLHALNKSASLSIANRKHMNCPQPHMSVISENKIITYDDEWLREDWIENYWFAFDQARAIELMIKNGENNSSNFMQYVLKYKYQH</sequence>
<evidence type="ECO:0000313" key="7">
    <source>
        <dbReference type="EMBL" id="KFM65026.1"/>
    </source>
</evidence>
<evidence type="ECO:0000256" key="1">
    <source>
        <dbReference type="ARBA" id="ARBA00004922"/>
    </source>
</evidence>
<dbReference type="OMA" id="HMASPRD"/>
<evidence type="ECO:0000256" key="2">
    <source>
        <dbReference type="ARBA" id="ARBA00008919"/>
    </source>
</evidence>
<dbReference type="InterPro" id="IPR038577">
    <property type="entry name" value="GT10-like_C_sf"/>
</dbReference>
<name>A0A087TIT7_STEMI</name>
<evidence type="ECO:0000313" key="8">
    <source>
        <dbReference type="Proteomes" id="UP000054359"/>
    </source>
</evidence>
<keyword evidence="5" id="KW-0812">Transmembrane</keyword>
<dbReference type="InterPro" id="IPR055270">
    <property type="entry name" value="Glyco_tran_10_C"/>
</dbReference>
<dbReference type="PANTHER" id="PTHR11929:SF198">
    <property type="entry name" value="ALPHA-(1,3)-FUCOSYLTRANSFERASE 11"/>
    <property type="match status" value="1"/>
</dbReference>
<dbReference type="UniPathway" id="UPA00378"/>
<dbReference type="EC" id="2.4.1.-" evidence="5"/>
<dbReference type="AlphaFoldDB" id="A0A087TIT7"/>
<dbReference type="STRING" id="407821.A0A087TIT7"/>